<dbReference type="GO" id="GO:0071541">
    <property type="term" value="C:eukaryotic translation initiation factor 3 complex, eIF3m"/>
    <property type="evidence" value="ECO:0007669"/>
    <property type="project" value="TreeGrafter"/>
</dbReference>
<keyword evidence="3" id="KW-0648">Protein biosynthesis</keyword>
<sequence>MTKAESSTARNVIPDNSVCGAFNASHFYHAYAWLKLFTLQKDYNKNLTQKDLQLIASSVVLAALSVSPYDRLHGATHLELENEKERNLKMTSLIGFNIEAKCESREGVSRGVMNCVSQEFMDLYHLLENEFLSLDPATKIMPLITKISKLGGKLPSASYVPEVQLSQYVLALKRLATLRLLQQASQVYQSMKIEVLSKMIPFFDFPVIEIFSVGTVKSNFITMKADHLKGVILFGCLVLKECSDVKSDLIMYSIRLPYTDTNAFSLDLLEGTGRRIKDAEVAKNK</sequence>
<accession>A0A7J7LW99</accession>
<keyword evidence="1" id="KW-0963">Cytoplasm</keyword>
<dbReference type="GO" id="GO:0071540">
    <property type="term" value="C:eukaryotic translation initiation factor 3 complex, eIF3e"/>
    <property type="evidence" value="ECO:0007669"/>
    <property type="project" value="TreeGrafter"/>
</dbReference>
<protein>
    <recommendedName>
        <fullName evidence="4">eIF3a PCI domain-containing protein</fullName>
    </recommendedName>
</protein>
<comment type="caution">
    <text evidence="5">The sequence shown here is derived from an EMBL/GenBank/DDBJ whole genome shotgun (WGS) entry which is preliminary data.</text>
</comment>
<dbReference type="OrthoDB" id="1932428at2759"/>
<dbReference type="GO" id="GO:0003729">
    <property type="term" value="F:mRNA binding"/>
    <property type="evidence" value="ECO:0007669"/>
    <property type="project" value="TreeGrafter"/>
</dbReference>
<evidence type="ECO:0000313" key="6">
    <source>
        <dbReference type="Proteomes" id="UP000541444"/>
    </source>
</evidence>
<proteinExistence type="predicted"/>
<dbReference type="GO" id="GO:0003743">
    <property type="term" value="F:translation initiation factor activity"/>
    <property type="evidence" value="ECO:0007669"/>
    <property type="project" value="UniProtKB-KW"/>
</dbReference>
<dbReference type="Gene3D" id="1.25.40.860">
    <property type="match status" value="2"/>
</dbReference>
<evidence type="ECO:0000259" key="4">
    <source>
        <dbReference type="Pfam" id="PF22591"/>
    </source>
</evidence>
<evidence type="ECO:0000256" key="1">
    <source>
        <dbReference type="ARBA" id="ARBA00022490"/>
    </source>
</evidence>
<dbReference type="InterPro" id="IPR027512">
    <property type="entry name" value="EIF3A"/>
</dbReference>
<dbReference type="PANTHER" id="PTHR14005:SF0">
    <property type="entry name" value="EUKARYOTIC TRANSLATION INITIATION FACTOR 3 SUBUNIT A"/>
    <property type="match status" value="1"/>
</dbReference>
<reference evidence="5 6" key="1">
    <citation type="journal article" date="2020" name="IScience">
        <title>Genome Sequencing of the Endangered Kingdonia uniflora (Circaeasteraceae, Ranunculales) Reveals Potential Mechanisms of Evolutionary Specialization.</title>
        <authorList>
            <person name="Sun Y."/>
            <person name="Deng T."/>
            <person name="Zhang A."/>
            <person name="Moore M.J."/>
            <person name="Landis J.B."/>
            <person name="Lin N."/>
            <person name="Zhang H."/>
            <person name="Zhang X."/>
            <person name="Huang J."/>
            <person name="Zhang X."/>
            <person name="Sun H."/>
            <person name="Wang H."/>
        </authorList>
    </citation>
    <scope>NUCLEOTIDE SEQUENCE [LARGE SCALE GENOMIC DNA]</scope>
    <source>
        <strain evidence="5">TB1705</strain>
        <tissue evidence="5">Leaf</tissue>
    </source>
</reference>
<name>A0A7J7LW99_9MAGN</name>
<gene>
    <name evidence="5" type="ORF">GIB67_036642</name>
</gene>
<keyword evidence="2" id="KW-0396">Initiation factor</keyword>
<dbReference type="Proteomes" id="UP000541444">
    <property type="component" value="Unassembled WGS sequence"/>
</dbReference>
<dbReference type="GO" id="GO:0002188">
    <property type="term" value="P:translation reinitiation"/>
    <property type="evidence" value="ECO:0007669"/>
    <property type="project" value="TreeGrafter"/>
</dbReference>
<feature type="domain" description="eIF3a PCI" evidence="4">
    <location>
        <begin position="25"/>
        <end position="132"/>
    </location>
</feature>
<organism evidence="5 6">
    <name type="scientific">Kingdonia uniflora</name>
    <dbReference type="NCBI Taxonomy" id="39325"/>
    <lineage>
        <taxon>Eukaryota</taxon>
        <taxon>Viridiplantae</taxon>
        <taxon>Streptophyta</taxon>
        <taxon>Embryophyta</taxon>
        <taxon>Tracheophyta</taxon>
        <taxon>Spermatophyta</taxon>
        <taxon>Magnoliopsida</taxon>
        <taxon>Ranunculales</taxon>
        <taxon>Circaeasteraceae</taxon>
        <taxon>Kingdonia</taxon>
    </lineage>
</organism>
<keyword evidence="6" id="KW-1185">Reference proteome</keyword>
<evidence type="ECO:0000256" key="2">
    <source>
        <dbReference type="ARBA" id="ARBA00022540"/>
    </source>
</evidence>
<dbReference type="PANTHER" id="PTHR14005">
    <property type="entry name" value="EUKARYOTIC TRANSLATION INITIATION FACTOR 3, THETA SUBUNIT"/>
    <property type="match status" value="1"/>
</dbReference>
<evidence type="ECO:0000256" key="3">
    <source>
        <dbReference type="ARBA" id="ARBA00022917"/>
    </source>
</evidence>
<dbReference type="GO" id="GO:0043614">
    <property type="term" value="C:multi-eIF complex"/>
    <property type="evidence" value="ECO:0007669"/>
    <property type="project" value="TreeGrafter"/>
</dbReference>
<dbReference type="InterPro" id="IPR054711">
    <property type="entry name" value="eIF3a_PCI_TPR-like"/>
</dbReference>
<dbReference type="AlphaFoldDB" id="A0A7J7LW99"/>
<evidence type="ECO:0000313" key="5">
    <source>
        <dbReference type="EMBL" id="KAF6146923.1"/>
    </source>
</evidence>
<dbReference type="EMBL" id="JACGCM010001948">
    <property type="protein sequence ID" value="KAF6146923.1"/>
    <property type="molecule type" value="Genomic_DNA"/>
</dbReference>
<dbReference type="Pfam" id="PF22591">
    <property type="entry name" value="eIF3a_PCI_TPR-like"/>
    <property type="match status" value="1"/>
</dbReference>
<dbReference type="GO" id="GO:0001732">
    <property type="term" value="P:formation of cytoplasmic translation initiation complex"/>
    <property type="evidence" value="ECO:0007669"/>
    <property type="project" value="TreeGrafter"/>
</dbReference>